<keyword evidence="2" id="KW-1185">Reference proteome</keyword>
<dbReference type="AlphaFoldDB" id="A0A8T0ET45"/>
<reference evidence="1" key="2">
    <citation type="submission" date="2020-06" db="EMBL/GenBank/DDBJ databases">
        <authorList>
            <person name="Sheffer M."/>
        </authorList>
    </citation>
    <scope>NUCLEOTIDE SEQUENCE</scope>
</reference>
<accession>A0A8T0ET45</accession>
<evidence type="ECO:0000313" key="2">
    <source>
        <dbReference type="Proteomes" id="UP000807504"/>
    </source>
</evidence>
<proteinExistence type="predicted"/>
<name>A0A8T0ET45_ARGBR</name>
<sequence>MWIDNEKYLLQSLESTEITFRTICRVPQKPATCLYWSDLEGSHQIRGKESTRPDLCSSQGKKTFSYPFGALFWSLIVAAESHLKLSNSFA</sequence>
<organism evidence="1 2">
    <name type="scientific">Argiope bruennichi</name>
    <name type="common">Wasp spider</name>
    <name type="synonym">Aranea bruennichi</name>
    <dbReference type="NCBI Taxonomy" id="94029"/>
    <lineage>
        <taxon>Eukaryota</taxon>
        <taxon>Metazoa</taxon>
        <taxon>Ecdysozoa</taxon>
        <taxon>Arthropoda</taxon>
        <taxon>Chelicerata</taxon>
        <taxon>Arachnida</taxon>
        <taxon>Araneae</taxon>
        <taxon>Araneomorphae</taxon>
        <taxon>Entelegynae</taxon>
        <taxon>Araneoidea</taxon>
        <taxon>Araneidae</taxon>
        <taxon>Argiope</taxon>
    </lineage>
</organism>
<gene>
    <name evidence="1" type="ORF">HNY73_011856</name>
</gene>
<dbReference type="EMBL" id="JABXBU010001863">
    <property type="protein sequence ID" value="KAF8781465.1"/>
    <property type="molecule type" value="Genomic_DNA"/>
</dbReference>
<reference evidence="1" key="1">
    <citation type="journal article" date="2020" name="bioRxiv">
        <title>Chromosome-level reference genome of the European wasp spider Argiope bruennichi: a resource for studies on range expansion and evolutionary adaptation.</title>
        <authorList>
            <person name="Sheffer M.M."/>
            <person name="Hoppe A."/>
            <person name="Krehenwinkel H."/>
            <person name="Uhl G."/>
            <person name="Kuss A.W."/>
            <person name="Jensen L."/>
            <person name="Jensen C."/>
            <person name="Gillespie R.G."/>
            <person name="Hoff K.J."/>
            <person name="Prost S."/>
        </authorList>
    </citation>
    <scope>NUCLEOTIDE SEQUENCE</scope>
</reference>
<dbReference type="Proteomes" id="UP000807504">
    <property type="component" value="Unassembled WGS sequence"/>
</dbReference>
<protein>
    <submittedName>
        <fullName evidence="1">Uncharacterized protein</fullName>
    </submittedName>
</protein>
<evidence type="ECO:0000313" key="1">
    <source>
        <dbReference type="EMBL" id="KAF8781465.1"/>
    </source>
</evidence>
<comment type="caution">
    <text evidence="1">The sequence shown here is derived from an EMBL/GenBank/DDBJ whole genome shotgun (WGS) entry which is preliminary data.</text>
</comment>